<dbReference type="NCBIfam" id="TIGR02035">
    <property type="entry name" value="D_Ser_am_lyase"/>
    <property type="match status" value="1"/>
</dbReference>
<dbReference type="InterPro" id="IPR036052">
    <property type="entry name" value="TrpB-like_PALP_sf"/>
</dbReference>
<comment type="cofactor">
    <cofactor evidence="1 4">
        <name>pyridoxal 5'-phosphate</name>
        <dbReference type="ChEBI" id="CHEBI:597326"/>
    </cofactor>
</comment>
<evidence type="ECO:0000256" key="3">
    <source>
        <dbReference type="ARBA" id="ARBA00023239"/>
    </source>
</evidence>
<dbReference type="GO" id="GO:0030170">
    <property type="term" value="F:pyridoxal phosphate binding"/>
    <property type="evidence" value="ECO:0007669"/>
    <property type="project" value="InterPro"/>
</dbReference>
<dbReference type="PANTHER" id="PTHR48078">
    <property type="entry name" value="THREONINE DEHYDRATASE, MITOCHONDRIAL-RELATED"/>
    <property type="match status" value="1"/>
</dbReference>
<organism evidence="6 7">
    <name type="scientific">Salicibibacter halophilus</name>
    <dbReference type="NCBI Taxonomy" id="2502791"/>
    <lineage>
        <taxon>Bacteria</taxon>
        <taxon>Bacillati</taxon>
        <taxon>Bacillota</taxon>
        <taxon>Bacilli</taxon>
        <taxon>Bacillales</taxon>
        <taxon>Bacillaceae</taxon>
        <taxon>Salicibibacter</taxon>
    </lineage>
</organism>
<dbReference type="GO" id="GO:0036088">
    <property type="term" value="P:D-serine catabolic process"/>
    <property type="evidence" value="ECO:0007669"/>
    <property type="project" value="TreeGrafter"/>
</dbReference>
<dbReference type="AlphaFoldDB" id="A0A514LE36"/>
<dbReference type="GO" id="GO:0016836">
    <property type="term" value="F:hydro-lyase activity"/>
    <property type="evidence" value="ECO:0007669"/>
    <property type="project" value="UniProtKB-UniRule"/>
</dbReference>
<feature type="modified residue" description="N6-(pyridoxal phosphate)lysine" evidence="4">
    <location>
        <position position="123"/>
    </location>
</feature>
<dbReference type="GO" id="GO:0008721">
    <property type="term" value="F:D-serine ammonia-lyase activity"/>
    <property type="evidence" value="ECO:0007669"/>
    <property type="project" value="UniProtKB-EC"/>
</dbReference>
<protein>
    <recommendedName>
        <fullName evidence="4">Probable D-serine dehydratase</fullName>
        <ecNumber evidence="4">4.3.1.18</ecNumber>
    </recommendedName>
    <alternativeName>
        <fullName evidence="4">D-serine deaminase</fullName>
        <shortName evidence="4">DSD</shortName>
    </alternativeName>
</protein>
<dbReference type="GO" id="GO:0009097">
    <property type="term" value="P:isoleucine biosynthetic process"/>
    <property type="evidence" value="ECO:0007669"/>
    <property type="project" value="TreeGrafter"/>
</dbReference>
<reference evidence="7" key="1">
    <citation type="submission" date="2019-01" db="EMBL/GenBank/DDBJ databases">
        <title>Genomic analysis of Salicibibacter sp. NKC3-5.</title>
        <authorList>
            <person name="Oh Y.J."/>
        </authorList>
    </citation>
    <scope>NUCLEOTIDE SEQUENCE [LARGE SCALE GENOMIC DNA]</scope>
    <source>
        <strain evidence="7">NKC3-5</strain>
    </source>
</reference>
<evidence type="ECO:0000256" key="2">
    <source>
        <dbReference type="ARBA" id="ARBA00022898"/>
    </source>
</evidence>
<dbReference type="OrthoDB" id="9780546at2"/>
<keyword evidence="7" id="KW-1185">Reference proteome</keyword>
<dbReference type="RefSeq" id="WP_142086910.1">
    <property type="nucleotide sequence ID" value="NZ_CP035485.1"/>
</dbReference>
<sequence length="452" mass="49911">MEQQTIHGHTLEEWIDRHPALDRITRAKEVVWLNPKYQSFKDVRASLSLSLEDIEEAAARFRRFQPLIATLFPETVEDKGLIESSIIQIPEMQSVLSNHYRADLSGKLWVKADHQLPIAGSIKARGGIYEVLKFAEHLALEHGLLQTSDDYSLLAGKDARALFQQYGVMVGSTGNLGLSIGIMSAKLGFNVEVHMSADAKEWKKKKLRSVGSKVIEHEDDFSRAVTEGRQAAQEDPHVYFVDDEWSRDLFMGYAVAALRIKQQLETARIQVDEAHPLFVYLPCGVGGGPGGVTFGLKQVFGDAVHCFFAEPTESPAMFLGLMTGMHEKVSVGDFGLSNRTAADGLAVGRPSGVVGKMVESMVSGMYTVRDEHLYQLLRQLKDTEGTYLEPSALAGFPGPYNLIGTAAGKEYLKQQELNDEKLANATHLLWGTGGNMVPEEVKQADYQSALNQ</sequence>
<evidence type="ECO:0000256" key="4">
    <source>
        <dbReference type="HAMAP-Rule" id="MF_01030"/>
    </source>
</evidence>
<dbReference type="InterPro" id="IPR001926">
    <property type="entry name" value="TrpB-like_PALP"/>
</dbReference>
<accession>A0A514LE36</accession>
<dbReference type="KEGG" id="sale:EPH95_02065"/>
<dbReference type="HAMAP" id="MF_01030">
    <property type="entry name" value="D_Ser_dehydrat"/>
    <property type="match status" value="1"/>
</dbReference>
<dbReference type="Pfam" id="PF00291">
    <property type="entry name" value="PALP"/>
    <property type="match status" value="1"/>
</dbReference>
<name>A0A514LE36_9BACI</name>
<dbReference type="SUPFAM" id="SSF53686">
    <property type="entry name" value="Tryptophan synthase beta subunit-like PLP-dependent enzymes"/>
    <property type="match status" value="1"/>
</dbReference>
<dbReference type="EC" id="4.3.1.18" evidence="4"/>
<evidence type="ECO:0000256" key="1">
    <source>
        <dbReference type="ARBA" id="ARBA00001933"/>
    </source>
</evidence>
<evidence type="ECO:0000313" key="6">
    <source>
        <dbReference type="EMBL" id="QDI90107.1"/>
    </source>
</evidence>
<comment type="catalytic activity">
    <reaction evidence="4">
        <text>D-serine = pyruvate + NH4(+)</text>
        <dbReference type="Rhea" id="RHEA:13977"/>
        <dbReference type="ChEBI" id="CHEBI:15361"/>
        <dbReference type="ChEBI" id="CHEBI:28938"/>
        <dbReference type="ChEBI" id="CHEBI:35247"/>
        <dbReference type="EC" id="4.3.1.18"/>
    </reaction>
</comment>
<dbReference type="NCBIfam" id="NF002823">
    <property type="entry name" value="PRK02991.1"/>
    <property type="match status" value="1"/>
</dbReference>
<keyword evidence="2 4" id="KW-0663">Pyridoxal phosphate</keyword>
<feature type="domain" description="Tryptophan synthase beta chain-like PALP" evidence="5">
    <location>
        <begin position="101"/>
        <end position="399"/>
    </location>
</feature>
<dbReference type="Gene3D" id="3.40.50.1100">
    <property type="match status" value="2"/>
</dbReference>
<dbReference type="EMBL" id="CP035485">
    <property type="protein sequence ID" value="QDI90107.1"/>
    <property type="molecule type" value="Genomic_DNA"/>
</dbReference>
<dbReference type="Proteomes" id="UP000319756">
    <property type="component" value="Chromosome"/>
</dbReference>
<evidence type="ECO:0000259" key="5">
    <source>
        <dbReference type="Pfam" id="PF00291"/>
    </source>
</evidence>
<proteinExistence type="inferred from homology"/>
<evidence type="ECO:0000313" key="7">
    <source>
        <dbReference type="Proteomes" id="UP000319756"/>
    </source>
</evidence>
<comment type="similarity">
    <text evidence="4">Belongs to the serine/threonine dehydratase family. DsdA subfamily.</text>
</comment>
<dbReference type="InterPro" id="IPR011780">
    <property type="entry name" value="D_Ser_am_lyase"/>
</dbReference>
<dbReference type="InterPro" id="IPR050147">
    <property type="entry name" value="Ser/Thr_Dehydratase"/>
</dbReference>
<dbReference type="PANTHER" id="PTHR48078:SF9">
    <property type="entry name" value="D-SERINE DEHYDRATASE"/>
    <property type="match status" value="1"/>
</dbReference>
<gene>
    <name evidence="4" type="primary">dsdA</name>
    <name evidence="6" type="ORF">EPH95_02065</name>
</gene>
<keyword evidence="3 4" id="KW-0456">Lyase</keyword>